<dbReference type="SUPFAM" id="SSF55347">
    <property type="entry name" value="Glyceraldehyde-3-phosphate dehydrogenase-like, C-terminal domain"/>
    <property type="match status" value="1"/>
</dbReference>
<name>A0AAU7U886_9DEIO</name>
<accession>A0AAU7U886</accession>
<feature type="domain" description="GFO/IDH/MocA-like oxidoreductase" evidence="4">
    <location>
        <begin position="128"/>
        <end position="242"/>
    </location>
</feature>
<comment type="similarity">
    <text evidence="1">Belongs to the Gfo/Idh/MocA family.</text>
</comment>
<feature type="domain" description="Gfo/Idh/MocA-like oxidoreductase N-terminal" evidence="3">
    <location>
        <begin position="3"/>
        <end position="116"/>
    </location>
</feature>
<dbReference type="EMBL" id="CP158299">
    <property type="protein sequence ID" value="XBV84683.1"/>
    <property type="molecule type" value="Genomic_DNA"/>
</dbReference>
<gene>
    <name evidence="5" type="ORF">ABOD76_14675</name>
</gene>
<dbReference type="PANTHER" id="PTHR22604:SF105">
    <property type="entry name" value="TRANS-1,2-DIHYDROBENZENE-1,2-DIOL DEHYDROGENASE"/>
    <property type="match status" value="1"/>
</dbReference>
<dbReference type="InterPro" id="IPR050984">
    <property type="entry name" value="Gfo/Idh/MocA_domain"/>
</dbReference>
<dbReference type="Gene3D" id="3.40.50.720">
    <property type="entry name" value="NAD(P)-binding Rossmann-like Domain"/>
    <property type="match status" value="1"/>
</dbReference>
<dbReference type="SUPFAM" id="SSF51735">
    <property type="entry name" value="NAD(P)-binding Rossmann-fold domains"/>
    <property type="match status" value="1"/>
</dbReference>
<dbReference type="Pfam" id="PF22725">
    <property type="entry name" value="GFO_IDH_MocA_C3"/>
    <property type="match status" value="1"/>
</dbReference>
<proteinExistence type="inferred from homology"/>
<dbReference type="InterPro" id="IPR036291">
    <property type="entry name" value="NAD(P)-bd_dom_sf"/>
</dbReference>
<dbReference type="Gene3D" id="3.30.360.10">
    <property type="entry name" value="Dihydrodipicolinate Reductase, domain 2"/>
    <property type="match status" value="1"/>
</dbReference>
<dbReference type="PANTHER" id="PTHR22604">
    <property type="entry name" value="OXIDOREDUCTASES"/>
    <property type="match status" value="1"/>
</dbReference>
<evidence type="ECO:0000256" key="1">
    <source>
        <dbReference type="ARBA" id="ARBA00010928"/>
    </source>
</evidence>
<dbReference type="GO" id="GO:0016491">
    <property type="term" value="F:oxidoreductase activity"/>
    <property type="evidence" value="ECO:0007669"/>
    <property type="project" value="UniProtKB-KW"/>
</dbReference>
<evidence type="ECO:0000256" key="2">
    <source>
        <dbReference type="ARBA" id="ARBA00023002"/>
    </source>
</evidence>
<dbReference type="InterPro" id="IPR055170">
    <property type="entry name" value="GFO_IDH_MocA-like_dom"/>
</dbReference>
<dbReference type="AlphaFoldDB" id="A0AAU7U886"/>
<organism evidence="5">
    <name type="scientific">Deinococcus sonorensis KR-87</name>
    <dbReference type="NCBI Taxonomy" id="694439"/>
    <lineage>
        <taxon>Bacteria</taxon>
        <taxon>Thermotogati</taxon>
        <taxon>Deinococcota</taxon>
        <taxon>Deinococci</taxon>
        <taxon>Deinococcales</taxon>
        <taxon>Deinococcaceae</taxon>
        <taxon>Deinococcus</taxon>
    </lineage>
</organism>
<evidence type="ECO:0000313" key="5">
    <source>
        <dbReference type="EMBL" id="XBV84683.1"/>
    </source>
</evidence>
<sequence length="322" mass="35040">MAFTWGILGAARIARALIPAIREAGGEVVMVGCRDQARGEAFAREWDIPQVGRYEDLQHADLDAVYNPLPNDLHLPWSRRMLEAGRHVLTEKPMTLNATEAAELARVAGEQGRVLLEALAYRFAPGAQELVRLVRAGELGEIRQAQGAYGFTLSNPQDFRWHPEQGGGALYDVGVYVLSLMRLLLGEPQAASARAHWSEGGIDLTLSGVLDYGEHGPLASLSCGFEWKHHQSLQLIGSEGTLQMDSPYDNHPKLSRMTVNGEERTIPGANGYALMVQHFQRVAAGEEPALYPPQQDAVAQAQALDALLASAHQGRRVPVGEG</sequence>
<dbReference type="Pfam" id="PF01408">
    <property type="entry name" value="GFO_IDH_MocA"/>
    <property type="match status" value="1"/>
</dbReference>
<evidence type="ECO:0000259" key="4">
    <source>
        <dbReference type="Pfam" id="PF22725"/>
    </source>
</evidence>
<dbReference type="InterPro" id="IPR000683">
    <property type="entry name" value="Gfo/Idh/MocA-like_OxRdtase_N"/>
</dbReference>
<reference evidence="5" key="1">
    <citation type="submission" date="2024-06" db="EMBL/GenBank/DDBJ databases">
        <title>Draft Genome Sequence of Deinococcus sonorensis Type Strain KR-87, a Biofilm Producing Representative of the Genus Deinococcus.</title>
        <authorList>
            <person name="Boren L.S."/>
            <person name="Grosso R.A."/>
            <person name="Hugenberg-Cox A.N."/>
            <person name="Hill J.T.E."/>
            <person name="Albert C.M."/>
            <person name="Tuohy J.M."/>
        </authorList>
    </citation>
    <scope>NUCLEOTIDE SEQUENCE</scope>
    <source>
        <strain evidence="5">KR-87</strain>
    </source>
</reference>
<dbReference type="RefSeq" id="WP_350242720.1">
    <property type="nucleotide sequence ID" value="NZ_CP158299.1"/>
</dbReference>
<dbReference type="KEGG" id="dsc:ABOD76_14675"/>
<keyword evidence="2" id="KW-0560">Oxidoreductase</keyword>
<evidence type="ECO:0000259" key="3">
    <source>
        <dbReference type="Pfam" id="PF01408"/>
    </source>
</evidence>
<protein>
    <submittedName>
        <fullName evidence="5">Gfo/Idh/MocA family oxidoreductase</fullName>
    </submittedName>
</protein>
<dbReference type="GO" id="GO:0000166">
    <property type="term" value="F:nucleotide binding"/>
    <property type="evidence" value="ECO:0007669"/>
    <property type="project" value="InterPro"/>
</dbReference>